<evidence type="ECO:0000256" key="1">
    <source>
        <dbReference type="SAM" id="Phobius"/>
    </source>
</evidence>
<proteinExistence type="predicted"/>
<dbReference type="Gene3D" id="1.20.120.1770">
    <property type="match status" value="1"/>
</dbReference>
<dbReference type="RefSeq" id="WP_119088531.1">
    <property type="nucleotide sequence ID" value="NZ_QXIS01000006.1"/>
</dbReference>
<keyword evidence="1" id="KW-1133">Transmembrane helix</keyword>
<evidence type="ECO:0008006" key="4">
    <source>
        <dbReference type="Google" id="ProtNLM"/>
    </source>
</evidence>
<dbReference type="AlphaFoldDB" id="A0A398D1J2"/>
<feature type="transmembrane region" description="Helical" evidence="1">
    <location>
        <begin position="110"/>
        <end position="129"/>
    </location>
</feature>
<comment type="caution">
    <text evidence="2">The sequence shown here is derived from an EMBL/GenBank/DDBJ whole genome shotgun (WGS) entry which is preliminary data.</text>
</comment>
<accession>A0A398D1J2</accession>
<reference evidence="2 3" key="1">
    <citation type="submission" date="2018-09" db="EMBL/GenBank/DDBJ databases">
        <title>Discovery and Ecogenomic Context for Candidatus Cryosericales, a Global Caldiserica Order Active in Thawing Permafrost.</title>
        <authorList>
            <person name="Martinez M.A."/>
            <person name="Woodcroft B.J."/>
            <person name="Ignacio Espinoza J.C."/>
            <person name="Zayed A."/>
            <person name="Singleton C.M."/>
            <person name="Boyd J."/>
            <person name="Li Y.-F."/>
            <person name="Purvine S."/>
            <person name="Maughan H."/>
            <person name="Hodgkins S.B."/>
            <person name="Anderson D."/>
            <person name="Sederholm M."/>
            <person name="Temperton B."/>
            <person name="Saleska S.R."/>
            <person name="Tyson G.W."/>
            <person name="Rich V.I."/>
        </authorList>
    </citation>
    <scope>NUCLEOTIDE SEQUENCE [LARGE SCALE GENOMIC DNA]</scope>
    <source>
        <strain evidence="2 3">SMC7</strain>
    </source>
</reference>
<feature type="transmembrane region" description="Helical" evidence="1">
    <location>
        <begin position="6"/>
        <end position="28"/>
    </location>
</feature>
<sequence>MTQNVLFHIILMALGIVVLLGAGFVGKTDKGGKKLSTHKALAGIGVILVLAGAIGLVVTRALIPTLPHFYIAVVAIVFMLLTLIGGLLYVKAVPAKKAALRKSHRFDAMIFFGLAGLAAIFGIITLLAMRR</sequence>
<name>A0A398D1J2_9BACT</name>
<evidence type="ECO:0000313" key="2">
    <source>
        <dbReference type="EMBL" id="RIE06628.1"/>
    </source>
</evidence>
<dbReference type="EMBL" id="QXIS01000006">
    <property type="protein sequence ID" value="RIE06628.1"/>
    <property type="molecule type" value="Genomic_DNA"/>
</dbReference>
<keyword evidence="1" id="KW-0812">Transmembrane</keyword>
<protein>
    <recommendedName>
        <fullName evidence="4">DUF2269 family protein</fullName>
    </recommendedName>
</protein>
<dbReference type="Proteomes" id="UP000266328">
    <property type="component" value="Unassembled WGS sequence"/>
</dbReference>
<keyword evidence="1" id="KW-0472">Membrane</keyword>
<organism evidence="2 3">
    <name type="scientific">Candidatus Cryosericum terrychapinii</name>
    <dbReference type="NCBI Taxonomy" id="2290919"/>
    <lineage>
        <taxon>Bacteria</taxon>
        <taxon>Pseudomonadati</taxon>
        <taxon>Caldisericota/Cryosericota group</taxon>
        <taxon>Candidatus Cryosericota</taxon>
        <taxon>Candidatus Cryosericia</taxon>
        <taxon>Candidatus Cryosericales</taxon>
        <taxon>Candidatus Cryosericaceae</taxon>
        <taxon>Candidatus Cryosericum</taxon>
    </lineage>
</organism>
<evidence type="ECO:0000313" key="3">
    <source>
        <dbReference type="Proteomes" id="UP000266328"/>
    </source>
</evidence>
<feature type="transmembrane region" description="Helical" evidence="1">
    <location>
        <begin position="69"/>
        <end position="90"/>
    </location>
</feature>
<dbReference type="OrthoDB" id="9889080at2"/>
<feature type="transmembrane region" description="Helical" evidence="1">
    <location>
        <begin position="40"/>
        <end position="63"/>
    </location>
</feature>
<gene>
    <name evidence="2" type="ORF">SMC7_01060</name>
</gene>
<keyword evidence="3" id="KW-1185">Reference proteome</keyword>